<evidence type="ECO:0000256" key="10">
    <source>
        <dbReference type="PROSITE-ProRule" id="PRU10141"/>
    </source>
</evidence>
<feature type="transmembrane region" description="Helical" evidence="12">
    <location>
        <begin position="502"/>
        <end position="520"/>
    </location>
</feature>
<dbReference type="GO" id="GO:0022857">
    <property type="term" value="F:transmembrane transporter activity"/>
    <property type="evidence" value="ECO:0007669"/>
    <property type="project" value="InterPro"/>
</dbReference>
<reference evidence="15" key="1">
    <citation type="submission" date="2024-07" db="EMBL/GenBank/DDBJ databases">
        <authorList>
            <person name="Yu S.T."/>
        </authorList>
    </citation>
    <scope>NUCLEOTIDE SEQUENCE</scope>
    <source>
        <strain evidence="15">R44</strain>
    </source>
</reference>
<dbReference type="PROSITE" id="PS00108">
    <property type="entry name" value="PROTEIN_KINASE_ST"/>
    <property type="match status" value="1"/>
</dbReference>
<evidence type="ECO:0000256" key="7">
    <source>
        <dbReference type="ARBA" id="ARBA00022989"/>
    </source>
</evidence>
<evidence type="ECO:0000256" key="2">
    <source>
        <dbReference type="ARBA" id="ARBA00022448"/>
    </source>
</evidence>
<dbReference type="PROSITE" id="PS50011">
    <property type="entry name" value="PROTEIN_KINASE_DOM"/>
    <property type="match status" value="1"/>
</dbReference>
<dbReference type="Gene3D" id="1.20.1250.20">
    <property type="entry name" value="MFS general substrate transporter like domains"/>
    <property type="match status" value="1"/>
</dbReference>
<organism evidence="15">
    <name type="scientific">Streptomyces sp. R44</name>
    <dbReference type="NCBI Taxonomy" id="3238633"/>
    <lineage>
        <taxon>Bacteria</taxon>
        <taxon>Bacillati</taxon>
        <taxon>Actinomycetota</taxon>
        <taxon>Actinomycetes</taxon>
        <taxon>Kitasatosporales</taxon>
        <taxon>Streptomycetaceae</taxon>
        <taxon>Streptomyces</taxon>
    </lineage>
</organism>
<dbReference type="SUPFAM" id="SSF103473">
    <property type="entry name" value="MFS general substrate transporter"/>
    <property type="match status" value="1"/>
</dbReference>
<evidence type="ECO:0000259" key="13">
    <source>
        <dbReference type="PROSITE" id="PS50011"/>
    </source>
</evidence>
<feature type="transmembrane region" description="Helical" evidence="12">
    <location>
        <begin position="666"/>
        <end position="686"/>
    </location>
</feature>
<feature type="transmembrane region" description="Helical" evidence="12">
    <location>
        <begin position="558"/>
        <end position="579"/>
    </location>
</feature>
<evidence type="ECO:0000256" key="9">
    <source>
        <dbReference type="ARBA" id="ARBA00023251"/>
    </source>
</evidence>
<feature type="transmembrane region" description="Helical" evidence="12">
    <location>
        <begin position="387"/>
        <end position="405"/>
    </location>
</feature>
<evidence type="ECO:0000259" key="14">
    <source>
        <dbReference type="PROSITE" id="PS50850"/>
    </source>
</evidence>
<keyword evidence="5 10" id="KW-0547">Nucleotide-binding</keyword>
<proteinExistence type="predicted"/>
<feature type="transmembrane region" description="Helical" evidence="12">
    <location>
        <begin position="635"/>
        <end position="654"/>
    </location>
</feature>
<evidence type="ECO:0000256" key="11">
    <source>
        <dbReference type="SAM" id="MobiDB-lite"/>
    </source>
</evidence>
<dbReference type="PROSITE" id="PS50850">
    <property type="entry name" value="MFS"/>
    <property type="match status" value="1"/>
</dbReference>
<dbReference type="InterPro" id="IPR017441">
    <property type="entry name" value="Protein_kinase_ATP_BS"/>
</dbReference>
<feature type="transmembrane region" description="Helical" evidence="12">
    <location>
        <begin position="727"/>
        <end position="749"/>
    </location>
</feature>
<evidence type="ECO:0000256" key="5">
    <source>
        <dbReference type="ARBA" id="ARBA00022741"/>
    </source>
</evidence>
<keyword evidence="8 12" id="KW-0472">Membrane</keyword>
<feature type="region of interest" description="Disordered" evidence="11">
    <location>
        <begin position="308"/>
        <end position="351"/>
    </location>
</feature>
<feature type="transmembrane region" description="Helical" evidence="12">
    <location>
        <begin position="414"/>
        <end position="434"/>
    </location>
</feature>
<feature type="domain" description="Major facilitator superfamily (MFS) profile" evidence="14">
    <location>
        <begin position="342"/>
        <end position="778"/>
    </location>
</feature>
<dbReference type="RefSeq" id="WP_369147279.1">
    <property type="nucleotide sequence ID" value="NZ_CP163444.1"/>
</dbReference>
<evidence type="ECO:0000256" key="4">
    <source>
        <dbReference type="ARBA" id="ARBA00022692"/>
    </source>
</evidence>
<evidence type="ECO:0000313" key="15">
    <source>
        <dbReference type="EMBL" id="XDQ74756.1"/>
    </source>
</evidence>
<sequence length="779" mass="79545">MDQLTAEDPTHVGPYRLIARLGAGGMGLVYLGRDDVGRTVAVKVVQSEYASQPEFRRRFAREVAAARRVGGSWTADVLDADTDTGVAVPWVATQYIAGPDLTTVVARDFGPLPEHSVRVLANRLALALRVVHDAGLIHRDLKPSNVLVTVDGPRVIDFGIARAMDSLAGDSLHTRTGMLIGSPGFMSPEQVRGLELTPASDVFCLGAVLVYAATGRLLFGATDTGLNAHLFRVAEEEPDLTGVPASLLGLVRACLEKDPAARPAPERIAALTEGDAGGVWLPGEVLVQLGRHAAQLLDYVPAARAEAPADRPVVRPSAQPVTETAPRDSAPRPAPASAYTPTAPAHEVPAPSPGRGRGLAVIVLAQLAVLLGAAQDPFGFDRESPELYSFAVPFAAFLLLGGHLADRLGGRRTLFVGLTGLVAACVLGGSATAIAPTPAALITARVLQGGFGALVTAAALTLVATAFPEPGARARAFGVYATAGIGAPVVALQLAGLAWGPVLGIAALLALIALAGTRALPHDRPDRTGTRFDLPGVLLGTFAIALLLYGSTKATHGWGTPLAMSLLTGGMALLGAFLAQLGSGTNPLLPPYVFKDRNRLGGLLAMLLAGAGILALLPPLASILTWDLGYSPSQAGLALLPMVAALAVAAVQVAPRLLRRGVAPRVLVVAGLVLTPLGVTLTIVGIENGAGYAVLLPATVLAGLGVGLAFMPLFATVVAAGLGRHTGAAAAAVVTAQTLGKDFGAAAVVGYGGPPWWAIVVLLLAGLVAGLMVTTRAAA</sequence>
<dbReference type="InterPro" id="IPR000719">
    <property type="entry name" value="Prot_kinase_dom"/>
</dbReference>
<comment type="subcellular location">
    <subcellularLocation>
        <location evidence="1">Cell membrane</location>
        <topology evidence="1">Multi-pass membrane protein</topology>
    </subcellularLocation>
</comment>
<evidence type="ECO:0000256" key="8">
    <source>
        <dbReference type="ARBA" id="ARBA00023136"/>
    </source>
</evidence>
<dbReference type="InterPro" id="IPR011701">
    <property type="entry name" value="MFS"/>
</dbReference>
<feature type="transmembrane region" description="Helical" evidence="12">
    <location>
        <begin position="600"/>
        <end position="623"/>
    </location>
</feature>
<keyword evidence="2" id="KW-0813">Transport</keyword>
<gene>
    <name evidence="15" type="ORF">AB5J54_31380</name>
</gene>
<accession>A0AB39T681</accession>
<evidence type="ECO:0000256" key="12">
    <source>
        <dbReference type="SAM" id="Phobius"/>
    </source>
</evidence>
<dbReference type="PROSITE" id="PS00107">
    <property type="entry name" value="PROTEIN_KINASE_ATP"/>
    <property type="match status" value="1"/>
</dbReference>
<feature type="domain" description="Protein kinase" evidence="13">
    <location>
        <begin position="15"/>
        <end position="281"/>
    </location>
</feature>
<dbReference type="SUPFAM" id="SSF56112">
    <property type="entry name" value="Protein kinase-like (PK-like)"/>
    <property type="match status" value="1"/>
</dbReference>
<evidence type="ECO:0000256" key="3">
    <source>
        <dbReference type="ARBA" id="ARBA00022475"/>
    </source>
</evidence>
<dbReference type="AlphaFoldDB" id="A0AB39T681"/>
<dbReference type="Gene3D" id="1.10.510.10">
    <property type="entry name" value="Transferase(Phosphotransferase) domain 1"/>
    <property type="match status" value="1"/>
</dbReference>
<name>A0AB39T681_9ACTN</name>
<dbReference type="GO" id="GO:0004672">
    <property type="term" value="F:protein kinase activity"/>
    <property type="evidence" value="ECO:0007669"/>
    <property type="project" value="InterPro"/>
</dbReference>
<evidence type="ECO:0000256" key="1">
    <source>
        <dbReference type="ARBA" id="ARBA00004651"/>
    </source>
</evidence>
<dbReference type="InterPro" id="IPR020846">
    <property type="entry name" value="MFS_dom"/>
</dbReference>
<dbReference type="GO" id="GO:0005886">
    <property type="term" value="C:plasma membrane"/>
    <property type="evidence" value="ECO:0007669"/>
    <property type="project" value="UniProtKB-SubCell"/>
</dbReference>
<protein>
    <submittedName>
        <fullName evidence="15">MFS transporter</fullName>
    </submittedName>
</protein>
<dbReference type="Pfam" id="PF07690">
    <property type="entry name" value="MFS_1"/>
    <property type="match status" value="1"/>
</dbReference>
<feature type="binding site" evidence="10">
    <location>
        <position position="43"/>
    </location>
    <ligand>
        <name>ATP</name>
        <dbReference type="ChEBI" id="CHEBI:30616"/>
    </ligand>
</feature>
<dbReference type="EMBL" id="CP163444">
    <property type="protein sequence ID" value="XDQ74756.1"/>
    <property type="molecule type" value="Genomic_DNA"/>
</dbReference>
<dbReference type="Gene3D" id="3.30.200.20">
    <property type="entry name" value="Phosphorylase Kinase, domain 1"/>
    <property type="match status" value="1"/>
</dbReference>
<feature type="transmembrane region" description="Helical" evidence="12">
    <location>
        <begin position="532"/>
        <end position="552"/>
    </location>
</feature>
<dbReference type="GO" id="GO:0005524">
    <property type="term" value="F:ATP binding"/>
    <property type="evidence" value="ECO:0007669"/>
    <property type="project" value="UniProtKB-UniRule"/>
</dbReference>
<keyword evidence="4 12" id="KW-0812">Transmembrane</keyword>
<dbReference type="GO" id="GO:0046677">
    <property type="term" value="P:response to antibiotic"/>
    <property type="evidence" value="ECO:0007669"/>
    <property type="project" value="UniProtKB-KW"/>
</dbReference>
<evidence type="ECO:0000256" key="6">
    <source>
        <dbReference type="ARBA" id="ARBA00022840"/>
    </source>
</evidence>
<keyword evidence="9" id="KW-0046">Antibiotic resistance</keyword>
<feature type="transmembrane region" description="Helical" evidence="12">
    <location>
        <begin position="692"/>
        <end position="715"/>
    </location>
</feature>
<dbReference type="PANTHER" id="PTHR42718">
    <property type="entry name" value="MAJOR FACILITATOR SUPERFAMILY MULTIDRUG TRANSPORTER MFSC"/>
    <property type="match status" value="1"/>
</dbReference>
<dbReference type="CDD" id="cd14014">
    <property type="entry name" value="STKc_PknB_like"/>
    <property type="match status" value="1"/>
</dbReference>
<dbReference type="PANTHER" id="PTHR42718:SF46">
    <property type="entry name" value="BLR6921 PROTEIN"/>
    <property type="match status" value="1"/>
</dbReference>
<keyword evidence="7 12" id="KW-1133">Transmembrane helix</keyword>
<dbReference type="SMART" id="SM00220">
    <property type="entry name" value="S_TKc"/>
    <property type="match status" value="1"/>
</dbReference>
<dbReference type="InterPro" id="IPR011009">
    <property type="entry name" value="Kinase-like_dom_sf"/>
</dbReference>
<keyword evidence="6 10" id="KW-0067">ATP-binding</keyword>
<feature type="transmembrane region" description="Helical" evidence="12">
    <location>
        <begin position="446"/>
        <end position="465"/>
    </location>
</feature>
<feature type="compositionally biased region" description="Low complexity" evidence="11">
    <location>
        <begin position="335"/>
        <end position="345"/>
    </location>
</feature>
<feature type="transmembrane region" description="Helical" evidence="12">
    <location>
        <begin position="755"/>
        <end position="774"/>
    </location>
</feature>
<keyword evidence="3" id="KW-1003">Cell membrane</keyword>
<dbReference type="Pfam" id="PF00069">
    <property type="entry name" value="Pkinase"/>
    <property type="match status" value="1"/>
</dbReference>
<dbReference type="InterPro" id="IPR008271">
    <property type="entry name" value="Ser/Thr_kinase_AS"/>
</dbReference>
<feature type="transmembrane region" description="Helical" evidence="12">
    <location>
        <begin position="477"/>
        <end position="496"/>
    </location>
</feature>
<dbReference type="InterPro" id="IPR036259">
    <property type="entry name" value="MFS_trans_sf"/>
</dbReference>